<keyword evidence="2" id="KW-1185">Reference proteome</keyword>
<accession>A0A1E7W8W0</accession>
<dbReference type="GO" id="GO:0006355">
    <property type="term" value="P:regulation of DNA-templated transcription"/>
    <property type="evidence" value="ECO:0007669"/>
    <property type="project" value="InterPro"/>
</dbReference>
<evidence type="ECO:0000313" key="2">
    <source>
        <dbReference type="Proteomes" id="UP000175989"/>
    </source>
</evidence>
<dbReference type="Proteomes" id="UP000175989">
    <property type="component" value="Unassembled WGS sequence"/>
</dbReference>
<sequence>MTTTRQLSITLPLELADAVQAKVATGEYGTESEVIHSALSVYKKNAFIAFAVDDANFEYWY</sequence>
<dbReference type="InterPro" id="IPR010985">
    <property type="entry name" value="Ribbon_hlx_hlx"/>
</dbReference>
<proteinExistence type="predicted"/>
<protein>
    <submittedName>
        <fullName evidence="1">Uncharacterized protein</fullName>
    </submittedName>
</protein>
<dbReference type="AlphaFoldDB" id="A0A1E7W8W0"/>
<name>A0A1E7W8W0_9BURK</name>
<organism evidence="1 2">
    <name type="scientific">Duganella phyllosphaerae</name>
    <dbReference type="NCBI Taxonomy" id="762836"/>
    <lineage>
        <taxon>Bacteria</taxon>
        <taxon>Pseudomonadati</taxon>
        <taxon>Pseudomonadota</taxon>
        <taxon>Betaproteobacteria</taxon>
        <taxon>Burkholderiales</taxon>
        <taxon>Oxalobacteraceae</taxon>
        <taxon>Telluria group</taxon>
        <taxon>Duganella</taxon>
    </lineage>
</organism>
<comment type="caution">
    <text evidence="1">The sequence shown here is derived from an EMBL/GenBank/DDBJ whole genome shotgun (WGS) entry which is preliminary data.</text>
</comment>
<reference evidence="2" key="1">
    <citation type="journal article" date="2016" name="Front. Microbiol.">
        <title>Molecular Keys to the Janthinobacterium and Duganella spp. Interaction with the Plant Pathogen Fusarium graminearum.</title>
        <authorList>
            <person name="Haack F.S."/>
            <person name="Poehlein A."/>
            <person name="Kroger C."/>
            <person name="Voigt C.A."/>
            <person name="Piepenbring M."/>
            <person name="Bode H.B."/>
            <person name="Daniel R."/>
            <person name="Schafer W."/>
            <person name="Streit W.R."/>
        </authorList>
    </citation>
    <scope>NUCLEOTIDE SEQUENCE [LARGE SCALE GENOMIC DNA]</scope>
    <source>
        <strain evidence="2">T54</strain>
    </source>
</reference>
<gene>
    <name evidence="1" type="ORF">DUPY_49370</name>
</gene>
<dbReference type="InterPro" id="IPR038296">
    <property type="entry name" value="ParD_sf"/>
</dbReference>
<dbReference type="EMBL" id="LROM01000147">
    <property type="protein sequence ID" value="OEZ92676.1"/>
    <property type="molecule type" value="Genomic_DNA"/>
</dbReference>
<dbReference type="Gene3D" id="6.10.10.120">
    <property type="entry name" value="Antitoxin ParD1-like"/>
    <property type="match status" value="1"/>
</dbReference>
<dbReference type="SUPFAM" id="SSF47598">
    <property type="entry name" value="Ribbon-helix-helix"/>
    <property type="match status" value="1"/>
</dbReference>
<evidence type="ECO:0000313" key="1">
    <source>
        <dbReference type="EMBL" id="OEZ92676.1"/>
    </source>
</evidence>